<evidence type="ECO:0000313" key="11">
    <source>
        <dbReference type="Proteomes" id="UP000638263"/>
    </source>
</evidence>
<organism evidence="10 11">
    <name type="scientific">Nocardia jinanensis</name>
    <dbReference type="NCBI Taxonomy" id="382504"/>
    <lineage>
        <taxon>Bacteria</taxon>
        <taxon>Bacillati</taxon>
        <taxon>Actinomycetota</taxon>
        <taxon>Actinomycetes</taxon>
        <taxon>Mycobacteriales</taxon>
        <taxon>Nocardiaceae</taxon>
        <taxon>Nocardia</taxon>
    </lineage>
</organism>
<evidence type="ECO:0000256" key="3">
    <source>
        <dbReference type="ARBA" id="ARBA00013253"/>
    </source>
</evidence>
<keyword evidence="5" id="KW-0547">Nucleotide-binding</keyword>
<dbReference type="EMBL" id="BMMH01000015">
    <property type="protein sequence ID" value="GGL33337.1"/>
    <property type="molecule type" value="Genomic_DNA"/>
</dbReference>
<dbReference type="AlphaFoldDB" id="A0A917RU57"/>
<keyword evidence="11" id="KW-1185">Reference proteome</keyword>
<evidence type="ECO:0000256" key="2">
    <source>
        <dbReference type="ARBA" id="ARBA00005051"/>
    </source>
</evidence>
<dbReference type="Gene3D" id="3.30.70.560">
    <property type="entry name" value="7,8-Dihydro-6-hydroxymethylpterin-pyrophosphokinase HPPK"/>
    <property type="match status" value="1"/>
</dbReference>
<dbReference type="SUPFAM" id="SSF55083">
    <property type="entry name" value="6-hydroxymethyl-7,8-dihydropterin pyrophosphokinase, HPPK"/>
    <property type="match status" value="1"/>
</dbReference>
<dbReference type="GO" id="GO:0046656">
    <property type="term" value="P:folic acid biosynthetic process"/>
    <property type="evidence" value="ECO:0007669"/>
    <property type="project" value="UniProtKB-KW"/>
</dbReference>
<dbReference type="PANTHER" id="PTHR43071:SF1">
    <property type="entry name" value="2-AMINO-4-HYDROXY-6-HYDROXYMETHYLDIHYDROPTERIDINE PYROPHOSPHOKINASE"/>
    <property type="match status" value="1"/>
</dbReference>
<dbReference type="GO" id="GO:0016301">
    <property type="term" value="F:kinase activity"/>
    <property type="evidence" value="ECO:0007669"/>
    <property type="project" value="UniProtKB-KW"/>
</dbReference>
<dbReference type="PROSITE" id="PS00794">
    <property type="entry name" value="HPPK"/>
    <property type="match status" value="1"/>
</dbReference>
<dbReference type="GO" id="GO:0003848">
    <property type="term" value="F:2-amino-4-hydroxy-6-hydroxymethyldihydropteridine diphosphokinase activity"/>
    <property type="evidence" value="ECO:0007669"/>
    <property type="project" value="UniProtKB-EC"/>
</dbReference>
<comment type="catalytic activity">
    <reaction evidence="1">
        <text>6-hydroxymethyl-7,8-dihydropterin + ATP = (7,8-dihydropterin-6-yl)methyl diphosphate + AMP + H(+)</text>
        <dbReference type="Rhea" id="RHEA:11412"/>
        <dbReference type="ChEBI" id="CHEBI:15378"/>
        <dbReference type="ChEBI" id="CHEBI:30616"/>
        <dbReference type="ChEBI" id="CHEBI:44841"/>
        <dbReference type="ChEBI" id="CHEBI:72950"/>
        <dbReference type="ChEBI" id="CHEBI:456215"/>
        <dbReference type="EC" id="2.7.6.3"/>
    </reaction>
</comment>
<evidence type="ECO:0000256" key="5">
    <source>
        <dbReference type="ARBA" id="ARBA00022741"/>
    </source>
</evidence>
<reference evidence="10" key="1">
    <citation type="journal article" date="2014" name="Int. J. Syst. Evol. Microbiol.">
        <title>Complete genome sequence of Corynebacterium casei LMG S-19264T (=DSM 44701T), isolated from a smear-ripened cheese.</title>
        <authorList>
            <consortium name="US DOE Joint Genome Institute (JGI-PGF)"/>
            <person name="Walter F."/>
            <person name="Albersmeier A."/>
            <person name="Kalinowski J."/>
            <person name="Ruckert C."/>
        </authorList>
    </citation>
    <scope>NUCLEOTIDE SEQUENCE</scope>
    <source>
        <strain evidence="10">CGMCC 4.3508</strain>
    </source>
</reference>
<keyword evidence="4" id="KW-0808">Transferase</keyword>
<feature type="domain" description="7,8-dihydro-6-hydroxymethylpterin-pyrophosphokinase" evidence="9">
    <location>
        <begin position="85"/>
        <end position="96"/>
    </location>
</feature>
<evidence type="ECO:0000256" key="1">
    <source>
        <dbReference type="ARBA" id="ARBA00000198"/>
    </source>
</evidence>
<reference evidence="10" key="2">
    <citation type="submission" date="2020-09" db="EMBL/GenBank/DDBJ databases">
        <authorList>
            <person name="Sun Q."/>
            <person name="Zhou Y."/>
        </authorList>
    </citation>
    <scope>NUCLEOTIDE SEQUENCE</scope>
    <source>
        <strain evidence="10">CGMCC 4.3508</strain>
    </source>
</reference>
<proteinExistence type="predicted"/>
<comment type="pathway">
    <text evidence="2">Cofactor biosynthesis; tetrahydrofolate biosynthesis; 2-amino-4-hydroxy-6-hydroxymethyl-7,8-dihydropteridine diphosphate from 7,8-dihydroneopterin triphosphate: step 4/4.</text>
</comment>
<dbReference type="InterPro" id="IPR000550">
    <property type="entry name" value="Hppk"/>
</dbReference>
<dbReference type="Proteomes" id="UP000638263">
    <property type="component" value="Unassembled WGS sequence"/>
</dbReference>
<evidence type="ECO:0000256" key="8">
    <source>
        <dbReference type="ARBA" id="ARBA00022909"/>
    </source>
</evidence>
<gene>
    <name evidence="10" type="primary">folK</name>
    <name evidence="10" type="ORF">GCM10011588_55230</name>
</gene>
<sequence>MTRAVLSIGSNMGDRLESLRGVVTGFGARVRAVSPVYATAPWGGVEQDDFLNAVLVAEDPGYDCRDWLRHGQRLEHAAGRERMVRWGARTLDVDIVSCAETDGGILRTVRSTDPALTLPHPQAHNRAFVLIPWLDVEPDAVLAVEGAERGVRELLAELDPAERAGVRRTEFTLLPAAGTVLRSLRLRSGLRGPYVPGSGEAP</sequence>
<protein>
    <recommendedName>
        <fullName evidence="3">2-amino-4-hydroxy-6-hydroxymethyldihydropteridine diphosphokinase</fullName>
        <ecNumber evidence="3">2.7.6.3</ecNumber>
    </recommendedName>
</protein>
<evidence type="ECO:0000313" key="10">
    <source>
        <dbReference type="EMBL" id="GGL33337.1"/>
    </source>
</evidence>
<evidence type="ECO:0000256" key="6">
    <source>
        <dbReference type="ARBA" id="ARBA00022777"/>
    </source>
</evidence>
<dbReference type="CDD" id="cd00483">
    <property type="entry name" value="HPPK"/>
    <property type="match status" value="1"/>
</dbReference>
<dbReference type="InterPro" id="IPR035907">
    <property type="entry name" value="Hppk_sf"/>
</dbReference>
<evidence type="ECO:0000256" key="4">
    <source>
        <dbReference type="ARBA" id="ARBA00022679"/>
    </source>
</evidence>
<keyword evidence="8" id="KW-0289">Folate biosynthesis</keyword>
<name>A0A917RU57_9NOCA</name>
<evidence type="ECO:0000259" key="9">
    <source>
        <dbReference type="PROSITE" id="PS00794"/>
    </source>
</evidence>
<keyword evidence="6" id="KW-0418">Kinase</keyword>
<accession>A0A917RU57</accession>
<dbReference type="GO" id="GO:0005524">
    <property type="term" value="F:ATP binding"/>
    <property type="evidence" value="ECO:0007669"/>
    <property type="project" value="UniProtKB-KW"/>
</dbReference>
<dbReference type="RefSeq" id="WP_082681130.1">
    <property type="nucleotide sequence ID" value="NZ_BMMH01000015.1"/>
</dbReference>
<dbReference type="EC" id="2.7.6.3" evidence="3"/>
<dbReference type="Pfam" id="PF01288">
    <property type="entry name" value="HPPK"/>
    <property type="match status" value="1"/>
</dbReference>
<dbReference type="PANTHER" id="PTHR43071">
    <property type="entry name" value="2-AMINO-4-HYDROXY-6-HYDROXYMETHYLDIHYDROPTERIDINE PYROPHOSPHOKINASE"/>
    <property type="match status" value="1"/>
</dbReference>
<comment type="caution">
    <text evidence="10">The sequence shown here is derived from an EMBL/GenBank/DDBJ whole genome shotgun (WGS) entry which is preliminary data.</text>
</comment>
<keyword evidence="7" id="KW-0067">ATP-binding</keyword>
<dbReference type="NCBIfam" id="TIGR01498">
    <property type="entry name" value="folK"/>
    <property type="match status" value="1"/>
</dbReference>
<evidence type="ECO:0000256" key="7">
    <source>
        <dbReference type="ARBA" id="ARBA00022840"/>
    </source>
</evidence>